<feature type="compositionally biased region" description="Low complexity" evidence="1">
    <location>
        <begin position="1600"/>
        <end position="1619"/>
    </location>
</feature>
<feature type="region of interest" description="Disordered" evidence="1">
    <location>
        <begin position="1709"/>
        <end position="1910"/>
    </location>
</feature>
<feature type="compositionally biased region" description="Low complexity" evidence="1">
    <location>
        <begin position="676"/>
        <end position="699"/>
    </location>
</feature>
<comment type="caution">
    <text evidence="3">The sequence shown here is derived from an EMBL/GenBank/DDBJ whole genome shotgun (WGS) entry which is preliminary data.</text>
</comment>
<feature type="transmembrane region" description="Helical" evidence="2">
    <location>
        <begin position="6"/>
        <end position="26"/>
    </location>
</feature>
<feature type="region of interest" description="Disordered" evidence="1">
    <location>
        <begin position="675"/>
        <end position="701"/>
    </location>
</feature>
<keyword evidence="2" id="KW-1133">Transmembrane helix</keyword>
<proteinExistence type="predicted"/>
<gene>
    <name evidence="3" type="ORF">MOQ_000869</name>
</gene>
<feature type="region of interest" description="Disordered" evidence="1">
    <location>
        <begin position="1354"/>
        <end position="1397"/>
    </location>
</feature>
<feature type="compositionally biased region" description="Low complexity" evidence="1">
    <location>
        <begin position="1842"/>
        <end position="1856"/>
    </location>
</feature>
<feature type="compositionally biased region" description="Basic and acidic residues" evidence="1">
    <location>
        <begin position="1304"/>
        <end position="1316"/>
    </location>
</feature>
<name>K2NHQ6_TRYCR</name>
<dbReference type="Proteomes" id="UP000007350">
    <property type="component" value="Unassembled WGS sequence"/>
</dbReference>
<accession>K2NHQ6</accession>
<feature type="compositionally biased region" description="Low complexity" evidence="1">
    <location>
        <begin position="1808"/>
        <end position="1820"/>
    </location>
</feature>
<feature type="region of interest" description="Disordered" evidence="1">
    <location>
        <begin position="1486"/>
        <end position="1509"/>
    </location>
</feature>
<feature type="compositionally biased region" description="Polar residues" evidence="1">
    <location>
        <begin position="1725"/>
        <end position="1739"/>
    </location>
</feature>
<keyword evidence="2" id="KW-0812">Transmembrane</keyword>
<feature type="compositionally biased region" description="Basic and acidic residues" evidence="1">
    <location>
        <begin position="1355"/>
        <end position="1366"/>
    </location>
</feature>
<evidence type="ECO:0000313" key="3">
    <source>
        <dbReference type="EMBL" id="EKF38915.1"/>
    </source>
</evidence>
<feature type="region of interest" description="Disordered" evidence="1">
    <location>
        <begin position="1304"/>
        <end position="1330"/>
    </location>
</feature>
<feature type="transmembrane region" description="Helical" evidence="2">
    <location>
        <begin position="47"/>
        <end position="65"/>
    </location>
</feature>
<feature type="region of interest" description="Disordered" evidence="1">
    <location>
        <begin position="1545"/>
        <end position="1644"/>
    </location>
</feature>
<dbReference type="EMBL" id="AHKC01003631">
    <property type="protein sequence ID" value="EKF38915.1"/>
    <property type="molecule type" value="Genomic_DNA"/>
</dbReference>
<evidence type="ECO:0000256" key="2">
    <source>
        <dbReference type="SAM" id="Phobius"/>
    </source>
</evidence>
<dbReference type="OrthoDB" id="273104at2759"/>
<sequence length="1994" mass="222490">MVTHVIWLFFSKLILAGKFFLLQWFYPLKIFFQAERMQVHFFPPSTYFSLYTYVYIIDFILVRLMEGQKHDWSSAHAQLWTSFKKSQKGNNLSESNTNVSMDTVTPVSSVFEQNPTIGRDLTSSILDEIKKRTRLDEPVLSNKLEDQIIGLVEDVRTDASVRELLSAIIHLKNRVEKANNEAVYRQDSLLQVADETLFHLNGQKNAAIAPEEMVTEGTGALGVIESRFFAVLIQVEKCKKAIMALAEKSGLNKTISGNSSMREVLEFLSSSKVPVSEGAEFGNEDNAALHQVMDILGFPSGTSLDQAPDLALKVVKELEFLRQENHTNSLLILQYERTVMAKFASCGVVSPPTVEQERAALFSESEVLYPHSDNQWIKDHLRSLVSVMIEVNKDYQLDVVPSWLLGGPKEASAEAFLNYMRTSIGGARELLILLAKDLMEAKQSPLEVPQNEKTLNMMMRIVSCLPEGDQIKIREMTSDLDSLADYVEDAVNSLVMASSAQENMYSQVKKLISQIAYLKDITDRGGQNVLDQATLSSIVGATEDLRVWVTERYGVDRRPEDAIIQESLNELAQLLPTGLAPSCTLGEVRIDPPVNNILDMVRLLKSRIERWIQEQQKQQLSGARSRLGKARVEEIVRERSKKLVKITKEILLSSGNSSEAEDILGALSAELMDGPTTTANGGIDGNNNNNNNNSNNNTGSEMVSVSTVFDDLEERLKLVKVRHHRLFHSYAADKVRLENLIQSSNAHNKRFSRICTSVGAICRTVGLEQIGSRLERDSKAETVSSSSQLVLRPEQRRENVVQPVNDAEIIEALRLIEERLVKNETIVDSAQQKSELLRLKEEEKHWQEETGTFRQAMQMILLRLAEAGRRIKCSLFMLGTDESAEDEVVESVLRQQQRSLEEEGAENNYDSAEQQRQHEVSEESLAVLLQKFGRWATRLQEATEDHLYTQQKLNKYFADVHRLFCPAVDAAVAQQNTADENLIDIDTTLMHFADGILPVLDRALADAKASSNNNNASVKEAGCEDGVRSKAISMLLQDAPQNRVSHMDHRLVRLYEFVGKLRTIVDGLLSVRYLSIPLSSRRRGGNAADELIFEDAWGDSYVELDLGKMKDTTTTDKGDTDALNMSDDMLFRTVESNIRSVHQALSKFSTNYKLAVILVQKDTDMMQQFIASMLEPYVELDLERVFRQDPVVLKEMYALLNERTARQRGCYFFNRVGGEGPCLWATALEQLSLGFVGIIEKLRKRTQVAMELRDIVDDAVDLCAMYVNWVELNGEAVVSLCPLPQEVVEACVREDNDADVEGHVEQLRQQRGEKKVPKPPLPPNHPRSKVSHFIEDTIILRVIAHMFQVAQAASKNKEGQSDKDSGKIAGGNSDGIDATDEKAKEKQKRKQNQQEEDIQQLEEQLQLLRESAAVAEQRANLAVESCKRMEQERDRALSEAAVSRAELRRWRRFYGIAEDKVPPLSQQHQQHHQVIYPAAFTGTASSVATPEQNAPSSSPEMGSNSSLPGYPAKDVFSQLAYSMKELTEELRGAFQRGAVLSHQGTAGTNSATVETHPDGLPRAAGNSRERMTSRKQSQRNTALRSSGLVRSPKEGVEVVSQSGSMSPLSASSSLLPSSTRDSRSPPGNNASSHKMQNKRQQRDVRQGPLLAPCASVVVTPKKPTYLSLARAHSNITLGAARVPSVPRYQPNLHRSEFFNECDACCRHHHSGRSTKSGVDAVPLASSRSRSPNLQFTASASRGLHAARPSTRHLKQDEEKVIARQYQHDRSSSARRSARLSRSSTGKNSPHNAGKDTMRTSSAVREHPAAAASSSSLAATAYGEKHNRNHHGRAAPTQPSHFSLSPSTSTVLSPESTFCPTDVGAEQYQQQQHNHSQHQQYSQKQQQQNQEEDYHQHRMTSRPLKELQGSGGVSLGTALETIGQHTGPKTSPHLALQNETVRRTARDTEQQTRQLNYLNPKHRIKAPQSANLRSDAVRKLADIVARTKVSGAEEL</sequence>
<feature type="compositionally biased region" description="Low complexity" evidence="1">
    <location>
        <begin position="1865"/>
        <end position="1888"/>
    </location>
</feature>
<feature type="compositionally biased region" description="Polar residues" evidence="1">
    <location>
        <begin position="1574"/>
        <end position="1584"/>
    </location>
</feature>
<feature type="compositionally biased region" description="Basic and acidic residues" evidence="1">
    <location>
        <begin position="1792"/>
        <end position="1807"/>
    </location>
</feature>
<keyword evidence="2" id="KW-0472">Membrane</keyword>
<reference evidence="3 4" key="1">
    <citation type="journal article" date="2012" name="BMC Genomics">
        <title>Comparative genomic analysis of human infective Trypanosoma cruzi lineages with the bat-restricted subspecies T. cruzi marinkellei.</title>
        <authorList>
            <person name="Franzen O."/>
            <person name="Talavera-Lopez C."/>
            <person name="Ochaya S."/>
            <person name="Butler C.E."/>
            <person name="Messenger L.A."/>
            <person name="Lewis M.D."/>
            <person name="Llewellyn M.S."/>
            <person name="Marinkelle C.J."/>
            <person name="Tyler K.M."/>
            <person name="Miles M.A."/>
            <person name="Andersson B."/>
        </authorList>
    </citation>
    <scope>NUCLEOTIDE SEQUENCE [LARGE SCALE GENOMIC DNA]</scope>
    <source>
        <strain evidence="3 4">B7</strain>
    </source>
</reference>
<keyword evidence="4" id="KW-1185">Reference proteome</keyword>
<feature type="compositionally biased region" description="Basic and acidic residues" evidence="1">
    <location>
        <begin position="1753"/>
        <end position="1771"/>
    </location>
</feature>
<organism evidence="3 4">
    <name type="scientific">Trypanosoma cruzi marinkellei</name>
    <dbReference type="NCBI Taxonomy" id="85056"/>
    <lineage>
        <taxon>Eukaryota</taxon>
        <taxon>Discoba</taxon>
        <taxon>Euglenozoa</taxon>
        <taxon>Kinetoplastea</taxon>
        <taxon>Metakinetoplastina</taxon>
        <taxon>Trypanosomatida</taxon>
        <taxon>Trypanosomatidae</taxon>
        <taxon>Trypanosoma</taxon>
        <taxon>Schizotrypanum</taxon>
    </lineage>
</organism>
<evidence type="ECO:0000256" key="1">
    <source>
        <dbReference type="SAM" id="MobiDB-lite"/>
    </source>
</evidence>
<protein>
    <submittedName>
        <fullName evidence="3">Uncharacterized protein</fullName>
    </submittedName>
</protein>
<feature type="compositionally biased region" description="Low complexity" evidence="1">
    <location>
        <begin position="1495"/>
        <end position="1508"/>
    </location>
</feature>
<evidence type="ECO:0000313" key="4">
    <source>
        <dbReference type="Proteomes" id="UP000007350"/>
    </source>
</evidence>